<comment type="cofactor">
    <cofactor evidence="6">
        <name>Mg(2+)</name>
        <dbReference type="ChEBI" id="CHEBI:18420"/>
    </cofactor>
    <cofactor evidence="6">
        <name>Mn(2+)</name>
        <dbReference type="ChEBI" id="CHEBI:29035"/>
    </cofactor>
    <text evidence="6">Probably binds two magnesium or manganese ions per subunit.</text>
</comment>
<comment type="similarity">
    <text evidence="1">Belongs to the DNA repair enzymes AP/ExoA family.</text>
</comment>
<dbReference type="GO" id="GO:0006281">
    <property type="term" value="P:DNA repair"/>
    <property type="evidence" value="ECO:0007669"/>
    <property type="project" value="InterPro"/>
</dbReference>
<dbReference type="NCBIfam" id="TIGR00633">
    <property type="entry name" value="xth"/>
    <property type="match status" value="1"/>
</dbReference>
<evidence type="ECO:0000256" key="1">
    <source>
        <dbReference type="ARBA" id="ARBA00007092"/>
    </source>
</evidence>
<dbReference type="InterPro" id="IPR005135">
    <property type="entry name" value="Endo/exonuclease/phosphatase"/>
</dbReference>
<feature type="site" description="Interaction with DNA substrate" evidence="7">
    <location>
        <position position="252"/>
    </location>
</feature>
<evidence type="ECO:0000256" key="7">
    <source>
        <dbReference type="PIRSR" id="PIRSR604808-3"/>
    </source>
</evidence>
<dbReference type="PROSITE" id="PS51435">
    <property type="entry name" value="AP_NUCLEASE_F1_4"/>
    <property type="match status" value="1"/>
</dbReference>
<dbReference type="InterPro" id="IPR037493">
    <property type="entry name" value="ExoIII-like"/>
</dbReference>
<feature type="binding site" evidence="6">
    <location>
        <position position="10"/>
    </location>
    <ligand>
        <name>Mg(2+)</name>
        <dbReference type="ChEBI" id="CHEBI:18420"/>
        <label>1</label>
    </ligand>
</feature>
<reference evidence="9" key="1">
    <citation type="submission" date="2017-02" db="EMBL/GenBank/DDBJ databases">
        <title>Delving into the versatile metabolic prowess of the omnipresent phylum Bacteroidetes.</title>
        <authorList>
            <person name="Nobu M.K."/>
            <person name="Mei R."/>
            <person name="Narihiro T."/>
            <person name="Kuroda K."/>
            <person name="Liu W.-T."/>
        </authorList>
    </citation>
    <scope>NUCLEOTIDE SEQUENCE</scope>
    <source>
        <strain evidence="9">ADurb.Bin276</strain>
    </source>
</reference>
<feature type="binding site" evidence="6">
    <location>
        <position position="37"/>
    </location>
    <ligand>
        <name>Mg(2+)</name>
        <dbReference type="ChEBI" id="CHEBI:18420"/>
        <label>1</label>
    </ligand>
</feature>
<feature type="binding site" evidence="6">
    <location>
        <position position="251"/>
    </location>
    <ligand>
        <name>Mg(2+)</name>
        <dbReference type="ChEBI" id="CHEBI:18420"/>
        <label>1</label>
    </ligand>
</feature>
<accession>A0A1V5T1Z4</accession>
<evidence type="ECO:0000256" key="2">
    <source>
        <dbReference type="ARBA" id="ARBA00022723"/>
    </source>
</evidence>
<evidence type="ECO:0000259" key="8">
    <source>
        <dbReference type="Pfam" id="PF03372"/>
    </source>
</evidence>
<dbReference type="GO" id="GO:0046872">
    <property type="term" value="F:metal ion binding"/>
    <property type="evidence" value="ECO:0007669"/>
    <property type="project" value="UniProtKB-KW"/>
</dbReference>
<feature type="domain" description="Endonuclease/exonuclease/phosphatase" evidence="8">
    <location>
        <begin position="7"/>
        <end position="252"/>
    </location>
</feature>
<dbReference type="PANTHER" id="PTHR43250:SF2">
    <property type="entry name" value="EXODEOXYRIBONUCLEASE III"/>
    <property type="match status" value="1"/>
</dbReference>
<dbReference type="EMBL" id="MWBQ01000036">
    <property type="protein sequence ID" value="OQA60523.1"/>
    <property type="molecule type" value="Genomic_DNA"/>
</dbReference>
<feature type="site" description="Important for catalytic activity" evidence="7">
    <location>
        <position position="222"/>
    </location>
</feature>
<comment type="caution">
    <text evidence="9">The sequence shown here is derived from an EMBL/GenBank/DDBJ whole genome shotgun (WGS) entry which is preliminary data.</text>
</comment>
<dbReference type="CDD" id="cd09086">
    <property type="entry name" value="ExoIII-like_AP-endo"/>
    <property type="match status" value="1"/>
</dbReference>
<keyword evidence="6" id="KW-0464">Manganese</keyword>
<evidence type="ECO:0000256" key="5">
    <source>
        <dbReference type="PIRSR" id="PIRSR604808-1"/>
    </source>
</evidence>
<dbReference type="Pfam" id="PF03372">
    <property type="entry name" value="Exo_endo_phos"/>
    <property type="match status" value="1"/>
</dbReference>
<proteinExistence type="inferred from homology"/>
<evidence type="ECO:0000256" key="3">
    <source>
        <dbReference type="ARBA" id="ARBA00022801"/>
    </source>
</evidence>
<feature type="active site" evidence="5">
    <location>
        <position position="109"/>
    </location>
</feature>
<dbReference type="EC" id="3.1.11.2" evidence="9"/>
<feature type="site" description="Transition state stabilizer" evidence="7">
    <location>
        <position position="152"/>
    </location>
</feature>
<feature type="binding site" evidence="6">
    <location>
        <position position="152"/>
    </location>
    <ligand>
        <name>Mg(2+)</name>
        <dbReference type="ChEBI" id="CHEBI:18420"/>
        <label>1</label>
    </ligand>
</feature>
<evidence type="ECO:0000313" key="9">
    <source>
        <dbReference type="EMBL" id="OQA60523.1"/>
    </source>
</evidence>
<evidence type="ECO:0000256" key="4">
    <source>
        <dbReference type="ARBA" id="ARBA00022842"/>
    </source>
</evidence>
<keyword evidence="2 6" id="KW-0479">Metal-binding</keyword>
<dbReference type="Proteomes" id="UP000485569">
    <property type="component" value="Unassembled WGS sequence"/>
</dbReference>
<dbReference type="PANTHER" id="PTHR43250">
    <property type="entry name" value="EXODEOXYRIBONUCLEASE III"/>
    <property type="match status" value="1"/>
</dbReference>
<dbReference type="InterPro" id="IPR004808">
    <property type="entry name" value="AP_endonuc_1"/>
</dbReference>
<dbReference type="Gene3D" id="3.60.10.10">
    <property type="entry name" value="Endonuclease/exonuclease/phosphatase"/>
    <property type="match status" value="1"/>
</dbReference>
<protein>
    <submittedName>
        <fullName evidence="9">Exodeoxyribonuclease III</fullName>
        <ecNumber evidence="9">3.1.11.2</ecNumber>
    </submittedName>
</protein>
<feature type="binding site" evidence="6">
    <location>
        <position position="252"/>
    </location>
    <ligand>
        <name>Mg(2+)</name>
        <dbReference type="ChEBI" id="CHEBI:18420"/>
        <label>1</label>
    </ligand>
</feature>
<sequence>MKPIQIATFNVNSVRSRLPILEQWLHKNPVELLALQETKVTDEFFPVDFFHDLGYQIIYRGQKAYNGVAVATRFEPIRVHFGFNDGEDPLADTRLILIQTPHFFLLNSYIPQGKSIDHLDYQFKMRFFQRIHNWFKNDFSLQDPLVWVGDMNVAPTAIDVANPEEKKNHVCFHEDVREVYYHTVNWGLIDLFRQFNSQPGEYSFWDYRERNSFRLNIGWRLDHILCTPSLAKFAVDCYIDKEPRGWEKPSDHTPVVACLQLN</sequence>
<organism evidence="9">
    <name type="scientific">Candidatus Atribacter allofermentans</name>
    <dbReference type="NCBI Taxonomy" id="1852833"/>
    <lineage>
        <taxon>Bacteria</taxon>
        <taxon>Pseudomonadati</taxon>
        <taxon>Atribacterota</taxon>
        <taxon>Atribacteria</taxon>
        <taxon>Atribacterales</taxon>
        <taxon>Atribacteraceae</taxon>
        <taxon>Atribacter</taxon>
    </lineage>
</organism>
<feature type="active site" description="Proton donor/acceptor" evidence="5">
    <location>
        <position position="150"/>
    </location>
</feature>
<dbReference type="InterPro" id="IPR036691">
    <property type="entry name" value="Endo/exonu/phosph_ase_sf"/>
</dbReference>
<evidence type="ECO:0000256" key="6">
    <source>
        <dbReference type="PIRSR" id="PIRSR604808-2"/>
    </source>
</evidence>
<feature type="binding site" evidence="6">
    <location>
        <position position="150"/>
    </location>
    <ligand>
        <name>Mg(2+)</name>
        <dbReference type="ChEBI" id="CHEBI:18420"/>
        <label>1</label>
    </ligand>
</feature>
<keyword evidence="4 6" id="KW-0460">Magnesium</keyword>
<name>A0A1V5T1Z4_9BACT</name>
<keyword evidence="3 9" id="KW-0378">Hydrolase</keyword>
<dbReference type="SUPFAM" id="SSF56219">
    <property type="entry name" value="DNase I-like"/>
    <property type="match status" value="1"/>
</dbReference>
<dbReference type="AlphaFoldDB" id="A0A1V5T1Z4"/>
<dbReference type="NCBIfam" id="TIGR00195">
    <property type="entry name" value="exoDNase_III"/>
    <property type="match status" value="1"/>
</dbReference>
<feature type="active site" description="Proton acceptor" evidence="5">
    <location>
        <position position="252"/>
    </location>
</feature>
<gene>
    <name evidence="9" type="primary">xthA</name>
    <name evidence="9" type="ORF">BWY41_00619</name>
</gene>
<dbReference type="GO" id="GO:0008311">
    <property type="term" value="F:double-stranded DNA 3'-5' DNA exonuclease activity"/>
    <property type="evidence" value="ECO:0007669"/>
    <property type="project" value="UniProtKB-EC"/>
</dbReference>